<dbReference type="CDD" id="cd06578">
    <property type="entry name" value="HemD"/>
    <property type="match status" value="1"/>
</dbReference>
<dbReference type="Pfam" id="PF02602">
    <property type="entry name" value="HEM4"/>
    <property type="match status" value="1"/>
</dbReference>
<dbReference type="AlphaFoldDB" id="A0A2U9ITC4"/>
<dbReference type="InterPro" id="IPR036108">
    <property type="entry name" value="4pyrrol_syn_uPrphyn_synt_sf"/>
</dbReference>
<dbReference type="InterPro" id="IPR003754">
    <property type="entry name" value="4pyrrol_synth_uPrphyn_synth"/>
</dbReference>
<dbReference type="GO" id="GO:0033014">
    <property type="term" value="P:tetrapyrrole biosynthetic process"/>
    <property type="evidence" value="ECO:0007669"/>
    <property type="project" value="InterPro"/>
</dbReference>
<protein>
    <submittedName>
        <fullName evidence="2">Uroporphyrinogen III synthase</fullName>
    </submittedName>
</protein>
<evidence type="ECO:0000259" key="1">
    <source>
        <dbReference type="Pfam" id="PF02602"/>
    </source>
</evidence>
<accession>A0A2U9ITC4</accession>
<keyword evidence="3" id="KW-1185">Reference proteome</keyword>
<reference evidence="2 3" key="1">
    <citation type="submission" date="2018-05" db="EMBL/GenBank/DDBJ databases">
        <title>Complete Genome Sequences of Extremely Thermoacidophilic, Metal-Mobilizing Type-Strain Members of the Archaeal Family Sulfolobaceae: Acidianus brierleyi DSM-1651T, Acidianus sulfidivorans DSM-18786T, Metallosphaera hakonensis DSM-7519T, and Metallosphaera prunae DSM-10039T.</title>
        <authorList>
            <person name="Counts J.A."/>
            <person name="Kelly R.M."/>
        </authorList>
    </citation>
    <scope>NUCLEOTIDE SEQUENCE [LARGE SCALE GENOMIC DNA]</scope>
    <source>
        <strain evidence="2 3">HO1-1</strain>
    </source>
</reference>
<dbReference type="Gene3D" id="3.40.50.10090">
    <property type="match status" value="2"/>
</dbReference>
<dbReference type="SUPFAM" id="SSF69618">
    <property type="entry name" value="HemD-like"/>
    <property type="match status" value="1"/>
</dbReference>
<dbReference type="EMBL" id="CP029287">
    <property type="protein sequence ID" value="AWR99284.1"/>
    <property type="molecule type" value="Genomic_DNA"/>
</dbReference>
<dbReference type="GeneID" id="36834822"/>
<feature type="domain" description="Tetrapyrrole biosynthesis uroporphyrinogen III synthase" evidence="1">
    <location>
        <begin position="41"/>
        <end position="194"/>
    </location>
</feature>
<dbReference type="KEGG" id="mhk:DFR87_05730"/>
<reference evidence="3" key="3">
    <citation type="submission" date="2020-03" db="EMBL/GenBank/DDBJ databases">
        <title>Sequencing and Assembly of Multiple Reported Metal-Biooxidizing Members of the Extremely Thermoacidophilic Archaeal Family Sulfolobaceae.</title>
        <authorList>
            <person name="Counts J.A."/>
            <person name="Kelly R.M."/>
        </authorList>
    </citation>
    <scope>NUCLEOTIDE SEQUENCE [LARGE SCALE GENOMIC DNA]</scope>
    <source>
        <strain evidence="3">HO1-1</strain>
    </source>
</reference>
<name>A0A2U9ITC4_9CREN</name>
<dbReference type="STRING" id="1293036.GCA_001315825_00984"/>
<evidence type="ECO:0000313" key="2">
    <source>
        <dbReference type="EMBL" id="AWR99284.1"/>
    </source>
</evidence>
<evidence type="ECO:0000313" key="3">
    <source>
        <dbReference type="Proteomes" id="UP000247586"/>
    </source>
</evidence>
<reference evidence="3" key="2">
    <citation type="submission" date="2020-03" db="EMBL/GenBank/DDBJ databases">
        <title>Complete Genome Sequences of Extremely Thermoacidophilic, Metal-Mobilizing Type-Strain Members of the Archaeal Family Sulfolobaceae: Acidianus brierleyi DSM-1651T, Acidianus sulfidivorans DSM-18786T, Metallosphaera hakonensis DSM-7519T, and Metallosphaera prunae DSM-10039T.</title>
        <authorList>
            <person name="Counts J.A."/>
            <person name="Kelly R.M."/>
        </authorList>
    </citation>
    <scope>NUCLEOTIDE SEQUENCE [LARGE SCALE GENOMIC DNA]</scope>
    <source>
        <strain evidence="3">HO1-1</strain>
    </source>
</reference>
<organism evidence="2 3">
    <name type="scientific">Metallosphaera hakonensis JCM 8857 = DSM 7519</name>
    <dbReference type="NCBI Taxonomy" id="1293036"/>
    <lineage>
        <taxon>Archaea</taxon>
        <taxon>Thermoproteota</taxon>
        <taxon>Thermoprotei</taxon>
        <taxon>Sulfolobales</taxon>
        <taxon>Sulfolobaceae</taxon>
        <taxon>Metallosphaera</taxon>
    </lineage>
</organism>
<gene>
    <name evidence="2" type="ORF">DFR87_05730</name>
</gene>
<proteinExistence type="predicted"/>
<dbReference type="OrthoDB" id="36223at2157"/>
<dbReference type="RefSeq" id="WP_110369100.1">
    <property type="nucleotide sequence ID" value="NZ_CP029287.2"/>
</dbReference>
<dbReference type="GO" id="GO:0004852">
    <property type="term" value="F:uroporphyrinogen-III synthase activity"/>
    <property type="evidence" value="ECO:0007669"/>
    <property type="project" value="InterPro"/>
</dbReference>
<sequence>MRVLYLRPEGSDLPSVEGIDIVNISIFSVQCLQYDETSFRDIEGIAFTSVNAVRCFHNFEEIRHMRIFSIGPETAEELVKHGFNPVYPEKHTSRDLALLLLNSGLSSVVAFRSRRASQDMKEILSPLIDYREFYDYDLVLDQSKLSEVKELLQRCEIDVVVLTSSLIAKSVANFIKDCHKVVTIGPMTSTSLRTLRPELKFIESRVSSIKGTIDVLESLRGGDNFG</sequence>
<dbReference type="Proteomes" id="UP000247586">
    <property type="component" value="Chromosome"/>
</dbReference>